<dbReference type="AlphaFoldDB" id="A0A8H6KA40"/>
<evidence type="ECO:0000313" key="3">
    <source>
        <dbReference type="Proteomes" id="UP000639643"/>
    </source>
</evidence>
<proteinExistence type="predicted"/>
<dbReference type="Proteomes" id="UP000639643">
    <property type="component" value="Unassembled WGS sequence"/>
</dbReference>
<dbReference type="EMBL" id="WIGM01000366">
    <property type="protein sequence ID" value="KAF6827518.1"/>
    <property type="molecule type" value="Genomic_DNA"/>
</dbReference>
<accession>A0A8H6KA40</accession>
<sequence>MSSRTFTGSEGHRESKAPVVWMPSENEYEDLPVYRPSKSYADLDCGAVARFSLRRQVAENCNTRMEQEDLLPVATMAMVMYCLEQEHRLPWSKWQSSPCRFPLEDAQRPPVLIRRDQYQHQLHPKAGLGTDLHLPSTRLSPIRPGLHVVERNQADLLCSSPCHERFLNRREGKPPAGDEKTFGAGKFKQLMGRLKPPYTVGMQTAMTRPAPASYLPQLGSSEQASASLVRLVQLPRLVRRGNPAPGPDGETCPPTAHRRTSAQLAAYGDDRNAVLRSRPKEDNPPPGLARNTDSLTLPDWMEHSENEGGGGEQTGGDGAPSAKQRREHLGDSSSSSAQSCRHRIPALRRRCSDGASHLQTAPRSCGWLEWKHGVFGIRLVWSLQFVDVVAQDPPAGTAEADGLSLVNRSSPVIHLLARLFGRWRGGSVSLDGAANSDETPETNPQSM</sequence>
<comment type="caution">
    <text evidence="2">The sequence shown here is derived from an EMBL/GenBank/DDBJ whole genome shotgun (WGS) entry which is preliminary data.</text>
</comment>
<evidence type="ECO:0000256" key="1">
    <source>
        <dbReference type="SAM" id="MobiDB-lite"/>
    </source>
</evidence>
<evidence type="ECO:0000313" key="2">
    <source>
        <dbReference type="EMBL" id="KAF6827518.1"/>
    </source>
</evidence>
<name>A0A8H6KA40_9PEZI</name>
<feature type="compositionally biased region" description="Gly residues" evidence="1">
    <location>
        <begin position="307"/>
        <end position="318"/>
    </location>
</feature>
<protein>
    <submittedName>
        <fullName evidence="2">Uncharacterized protein</fullName>
    </submittedName>
</protein>
<gene>
    <name evidence="2" type="ORF">CMUS01_08984</name>
</gene>
<reference evidence="2" key="1">
    <citation type="journal article" date="2020" name="Phytopathology">
        <title>Genome Sequence Resources of Colletotrichum truncatum, C. plurivorum, C. musicola, and C. sojae: Four Species Pathogenic to Soybean (Glycine max).</title>
        <authorList>
            <person name="Rogerio F."/>
            <person name="Boufleur T.R."/>
            <person name="Ciampi-Guillardi M."/>
            <person name="Sukno S.A."/>
            <person name="Thon M.R."/>
            <person name="Massola Junior N.S."/>
            <person name="Baroncelli R."/>
        </authorList>
    </citation>
    <scope>NUCLEOTIDE SEQUENCE</scope>
    <source>
        <strain evidence="2">LFN0074</strain>
    </source>
</reference>
<feature type="region of interest" description="Disordered" evidence="1">
    <location>
        <begin position="275"/>
        <end position="341"/>
    </location>
</feature>
<keyword evidence="3" id="KW-1185">Reference proteome</keyword>
<organism evidence="2 3">
    <name type="scientific">Colletotrichum musicola</name>
    <dbReference type="NCBI Taxonomy" id="2175873"/>
    <lineage>
        <taxon>Eukaryota</taxon>
        <taxon>Fungi</taxon>
        <taxon>Dikarya</taxon>
        <taxon>Ascomycota</taxon>
        <taxon>Pezizomycotina</taxon>
        <taxon>Sordariomycetes</taxon>
        <taxon>Hypocreomycetidae</taxon>
        <taxon>Glomerellales</taxon>
        <taxon>Glomerellaceae</taxon>
        <taxon>Colletotrichum</taxon>
        <taxon>Colletotrichum orchidearum species complex</taxon>
    </lineage>
</organism>